<dbReference type="InterPro" id="IPR036857">
    <property type="entry name" value="Thyroglobulin_1_sf"/>
</dbReference>
<evidence type="ECO:0000256" key="2">
    <source>
        <dbReference type="ARBA" id="ARBA00022525"/>
    </source>
</evidence>
<dbReference type="InterPro" id="IPR000716">
    <property type="entry name" value="Thyroglobulin_1"/>
</dbReference>
<dbReference type="PANTHER" id="PTHR12352">
    <property type="entry name" value="SECRETED MODULAR CALCIUM-BINDING PROTEIN"/>
    <property type="match status" value="1"/>
</dbReference>
<protein>
    <recommendedName>
        <fullName evidence="7">Thyroglobulin type-1 domain-containing protein</fullName>
    </recommendedName>
</protein>
<feature type="domain" description="Thyroglobulin type-1" evidence="7">
    <location>
        <begin position="355"/>
        <end position="421"/>
    </location>
</feature>
<comment type="caution">
    <text evidence="5">Lacks conserved residue(s) required for the propagation of feature annotation.</text>
</comment>
<proteinExistence type="predicted"/>
<evidence type="ECO:0000256" key="3">
    <source>
        <dbReference type="ARBA" id="ARBA00022737"/>
    </source>
</evidence>
<feature type="domain" description="Thyroglobulin type-1" evidence="7">
    <location>
        <begin position="120"/>
        <end position="193"/>
    </location>
</feature>
<evidence type="ECO:0000256" key="4">
    <source>
        <dbReference type="ARBA" id="ARBA00023157"/>
    </source>
</evidence>
<keyword evidence="2" id="KW-0964">Secreted</keyword>
<evidence type="ECO:0000256" key="6">
    <source>
        <dbReference type="SAM" id="SignalP"/>
    </source>
</evidence>
<feature type="signal peptide" evidence="6">
    <location>
        <begin position="1"/>
        <end position="20"/>
    </location>
</feature>
<reference evidence="8" key="1">
    <citation type="submission" date="2022-01" db="EMBL/GenBank/DDBJ databases">
        <authorList>
            <person name="King R."/>
        </authorList>
    </citation>
    <scope>NUCLEOTIDE SEQUENCE</scope>
</reference>
<name>A0A9N9WQI3_9DIPT</name>
<evidence type="ECO:0000313" key="9">
    <source>
        <dbReference type="Proteomes" id="UP001153620"/>
    </source>
</evidence>
<organism evidence="8 9">
    <name type="scientific">Chironomus riparius</name>
    <dbReference type="NCBI Taxonomy" id="315576"/>
    <lineage>
        <taxon>Eukaryota</taxon>
        <taxon>Metazoa</taxon>
        <taxon>Ecdysozoa</taxon>
        <taxon>Arthropoda</taxon>
        <taxon>Hexapoda</taxon>
        <taxon>Insecta</taxon>
        <taxon>Pterygota</taxon>
        <taxon>Neoptera</taxon>
        <taxon>Endopterygota</taxon>
        <taxon>Diptera</taxon>
        <taxon>Nematocera</taxon>
        <taxon>Chironomoidea</taxon>
        <taxon>Chironomidae</taxon>
        <taxon>Chironominae</taxon>
        <taxon>Chironomus</taxon>
    </lineage>
</organism>
<dbReference type="AlphaFoldDB" id="A0A9N9WQI3"/>
<dbReference type="SMART" id="SM00211">
    <property type="entry name" value="TY"/>
    <property type="match status" value="4"/>
</dbReference>
<accession>A0A9N9WQI3</accession>
<dbReference type="Gene3D" id="4.10.800.10">
    <property type="entry name" value="Thyroglobulin type-1"/>
    <property type="match status" value="3"/>
</dbReference>
<evidence type="ECO:0000259" key="7">
    <source>
        <dbReference type="PROSITE" id="PS51162"/>
    </source>
</evidence>
<reference evidence="8" key="2">
    <citation type="submission" date="2022-10" db="EMBL/GenBank/DDBJ databases">
        <authorList>
            <consortium name="ENA_rothamsted_submissions"/>
            <consortium name="culmorum"/>
            <person name="King R."/>
        </authorList>
    </citation>
    <scope>NUCLEOTIDE SEQUENCE</scope>
</reference>
<dbReference type="InterPro" id="IPR009030">
    <property type="entry name" value="Growth_fac_rcpt_cys_sf"/>
</dbReference>
<comment type="subcellular location">
    <subcellularLocation>
        <location evidence="1">Secreted</location>
    </subcellularLocation>
</comment>
<dbReference type="Pfam" id="PF00086">
    <property type="entry name" value="Thyroglobulin_1"/>
    <property type="match status" value="3"/>
</dbReference>
<evidence type="ECO:0000313" key="8">
    <source>
        <dbReference type="EMBL" id="CAG9804995.1"/>
    </source>
</evidence>
<keyword evidence="3" id="KW-0677">Repeat</keyword>
<sequence length="421" mass="47751">MEFSIALLLTTFIVLQHTNCVVFNMHACTADFCKSYRETVGCERLPKPCEIQNRTHNGIIFNSQTPCGCCEMCLTNLIEGDYCSKGMPGSPMPDSICGDGLYCTMKKGNQHPTCEKMYETSRCYQAKRKFNDDLRNGLIGHLQQPPSCDGDGNYNPIICIPGQNCFCVNEKGTRIFGDSVHQRNIDYIMHCGCSRMNDKLKDLVKQRFPFFTTRCKSDGSFEPLQCFDNLCLCIDERTGSPTSDIKNLTMNVNGDEATALLGLRDLPCYDEKIHLDEFNYARPCEILKRRLINTILESKLGEFIDAESHVDVCDPDGSFKSVQIDDLLTFCVDQRGNRIEDFVVEKNSYDAQNMNCKCARARQLLMDNNYLELPECCPNGNYRKVACRRGFCHCVDVNGLQVSLEVIDMQKIKLPCFQDQC</sequence>
<dbReference type="GO" id="GO:0005615">
    <property type="term" value="C:extracellular space"/>
    <property type="evidence" value="ECO:0007669"/>
    <property type="project" value="TreeGrafter"/>
</dbReference>
<keyword evidence="4" id="KW-1015">Disulfide bond</keyword>
<dbReference type="GO" id="GO:0007160">
    <property type="term" value="P:cell-matrix adhesion"/>
    <property type="evidence" value="ECO:0007669"/>
    <property type="project" value="TreeGrafter"/>
</dbReference>
<dbReference type="PANTHER" id="PTHR12352:SF24">
    <property type="entry name" value="THYROGLOBULIN TYPE-1 DOMAIN-CONTAINING PROTEIN"/>
    <property type="match status" value="1"/>
</dbReference>
<keyword evidence="6" id="KW-0732">Signal</keyword>
<feature type="chain" id="PRO_5040187935" description="Thyroglobulin type-1 domain-containing protein" evidence="6">
    <location>
        <begin position="21"/>
        <end position="421"/>
    </location>
</feature>
<evidence type="ECO:0000256" key="1">
    <source>
        <dbReference type="ARBA" id="ARBA00004613"/>
    </source>
</evidence>
<dbReference type="Proteomes" id="UP001153620">
    <property type="component" value="Chromosome 2"/>
</dbReference>
<dbReference type="SUPFAM" id="SSF57610">
    <property type="entry name" value="Thyroglobulin type-1 domain"/>
    <property type="match status" value="4"/>
</dbReference>
<dbReference type="GO" id="GO:0005604">
    <property type="term" value="C:basement membrane"/>
    <property type="evidence" value="ECO:0007669"/>
    <property type="project" value="TreeGrafter"/>
</dbReference>
<evidence type="ECO:0000256" key="5">
    <source>
        <dbReference type="PROSITE-ProRule" id="PRU00500"/>
    </source>
</evidence>
<dbReference type="OrthoDB" id="1725934at2759"/>
<dbReference type="SUPFAM" id="SSF57184">
    <property type="entry name" value="Growth factor receptor domain"/>
    <property type="match status" value="1"/>
</dbReference>
<dbReference type="EMBL" id="OU895878">
    <property type="protein sequence ID" value="CAG9804995.1"/>
    <property type="molecule type" value="Genomic_DNA"/>
</dbReference>
<dbReference type="InterPro" id="IPR051950">
    <property type="entry name" value="Dev_reg/Prot_inhib"/>
</dbReference>
<dbReference type="PROSITE" id="PS51162">
    <property type="entry name" value="THYROGLOBULIN_1_2"/>
    <property type="match status" value="2"/>
</dbReference>
<keyword evidence="9" id="KW-1185">Reference proteome</keyword>
<gene>
    <name evidence="8" type="ORF">CHIRRI_LOCUS7872</name>
</gene>